<dbReference type="InterPro" id="IPR021255">
    <property type="entry name" value="DUF2807"/>
</dbReference>
<evidence type="ECO:0000313" key="2">
    <source>
        <dbReference type="EMBL" id="MFD1315012.1"/>
    </source>
</evidence>
<protein>
    <submittedName>
        <fullName evidence="2">Head GIN domain-containing protein</fullName>
    </submittedName>
</protein>
<evidence type="ECO:0000259" key="1">
    <source>
        <dbReference type="Pfam" id="PF10988"/>
    </source>
</evidence>
<comment type="caution">
    <text evidence="2">The sequence shown here is derived from an EMBL/GenBank/DDBJ whole genome shotgun (WGS) entry which is preliminary data.</text>
</comment>
<organism evidence="2 3">
    <name type="scientific">Namhaeicola litoreus</name>
    <dbReference type="NCBI Taxonomy" id="1052145"/>
    <lineage>
        <taxon>Bacteria</taxon>
        <taxon>Pseudomonadati</taxon>
        <taxon>Bacteroidota</taxon>
        <taxon>Flavobacteriia</taxon>
        <taxon>Flavobacteriales</taxon>
        <taxon>Flavobacteriaceae</taxon>
        <taxon>Namhaeicola</taxon>
    </lineage>
</organism>
<name>A0ABW3XZK6_9FLAO</name>
<dbReference type="RefSeq" id="WP_377176936.1">
    <property type="nucleotide sequence ID" value="NZ_JBHTMY010000002.1"/>
</dbReference>
<evidence type="ECO:0000313" key="3">
    <source>
        <dbReference type="Proteomes" id="UP001597201"/>
    </source>
</evidence>
<dbReference type="Proteomes" id="UP001597201">
    <property type="component" value="Unassembled WGS sequence"/>
</dbReference>
<sequence>MFKRILIFVLFCQTLMAQNEITSNLGDFNEIKSYRGLTVKLVKSDEQKIVIQGEKASDVIVKNINGVLKITMSIIETFSAEQVNVTVYYKNLEILDANEGSKITSDKVFEQNKITTKSQEGGIIEVDIKTEYLDVKAITGGIVKLKGSSTNQNVIINSGGNYYGDNLVTEYTNVSASTGSNCTVNATKMVDANAKIGATITVKGDPKEIKKTESLGGYIR</sequence>
<gene>
    <name evidence="2" type="ORF">ACFQ39_05245</name>
</gene>
<dbReference type="EMBL" id="JBHTMY010000002">
    <property type="protein sequence ID" value="MFD1315012.1"/>
    <property type="molecule type" value="Genomic_DNA"/>
</dbReference>
<feature type="domain" description="Putative auto-transporter adhesin head GIN" evidence="1">
    <location>
        <begin position="27"/>
        <end position="206"/>
    </location>
</feature>
<accession>A0ABW3XZK6</accession>
<dbReference type="Gene3D" id="2.160.20.120">
    <property type="match status" value="1"/>
</dbReference>
<keyword evidence="3" id="KW-1185">Reference proteome</keyword>
<proteinExistence type="predicted"/>
<reference evidence="3" key="1">
    <citation type="journal article" date="2019" name="Int. J. Syst. Evol. Microbiol.">
        <title>The Global Catalogue of Microorganisms (GCM) 10K type strain sequencing project: providing services to taxonomists for standard genome sequencing and annotation.</title>
        <authorList>
            <consortium name="The Broad Institute Genomics Platform"/>
            <consortium name="The Broad Institute Genome Sequencing Center for Infectious Disease"/>
            <person name="Wu L."/>
            <person name="Ma J."/>
        </authorList>
    </citation>
    <scope>NUCLEOTIDE SEQUENCE [LARGE SCALE GENOMIC DNA]</scope>
    <source>
        <strain evidence="3">CCUG 61485</strain>
    </source>
</reference>
<dbReference type="Pfam" id="PF10988">
    <property type="entry name" value="DUF2807"/>
    <property type="match status" value="1"/>
</dbReference>